<feature type="domain" description="Methyl-accepting transducer" evidence="10">
    <location>
        <begin position="48"/>
        <end position="92"/>
    </location>
</feature>
<keyword evidence="6" id="KW-0472">Membrane</keyword>
<reference evidence="13 14" key="1">
    <citation type="submission" date="2018-08" db="EMBL/GenBank/DDBJ databases">
        <title>Recombination of ecologically and evolutionarily significant loci maintains genetic cohesion in the Pseudomonas syringae species complex.</title>
        <authorList>
            <person name="Dillon M."/>
            <person name="Thakur S."/>
            <person name="Almeida R.N.D."/>
            <person name="Weir B.S."/>
            <person name="Guttman D.S."/>
        </authorList>
    </citation>
    <scope>NUCLEOTIDE SEQUENCE [LARGE SCALE GENOMIC DNA]</scope>
    <source>
        <strain evidence="12 14">ICMP 13052</strain>
        <strain evidence="11 13">ICMP 4330</strain>
    </source>
</reference>
<evidence type="ECO:0000256" key="9">
    <source>
        <dbReference type="PROSITE-ProRule" id="PRU00284"/>
    </source>
</evidence>
<accession>A0A0P9Q3G8</accession>
<dbReference type="Gene3D" id="3.30.450.20">
    <property type="entry name" value="PAS domain"/>
    <property type="match status" value="1"/>
</dbReference>
<evidence type="ECO:0000259" key="10">
    <source>
        <dbReference type="PROSITE" id="PS50111"/>
    </source>
</evidence>
<evidence type="ECO:0000313" key="13">
    <source>
        <dbReference type="Proteomes" id="UP000267908"/>
    </source>
</evidence>
<dbReference type="PRINTS" id="PR00260">
    <property type="entry name" value="CHEMTRNSDUCR"/>
</dbReference>
<dbReference type="Proteomes" id="UP000267908">
    <property type="component" value="Unassembled WGS sequence"/>
</dbReference>
<dbReference type="EMBL" id="RBQG01000257">
    <property type="protein sequence ID" value="RMP09772.1"/>
    <property type="molecule type" value="Genomic_DNA"/>
</dbReference>
<name>A0A0P9Q3G8_9PSED</name>
<dbReference type="PANTHER" id="PTHR32089">
    <property type="entry name" value="METHYL-ACCEPTING CHEMOTAXIS PROTEIN MCPB"/>
    <property type="match status" value="1"/>
</dbReference>
<evidence type="ECO:0000313" key="11">
    <source>
        <dbReference type="EMBL" id="RMP09772.1"/>
    </source>
</evidence>
<evidence type="ECO:0000256" key="3">
    <source>
        <dbReference type="ARBA" id="ARBA00022481"/>
    </source>
</evidence>
<dbReference type="Proteomes" id="UP000269044">
    <property type="component" value="Unassembled WGS sequence"/>
</dbReference>
<evidence type="ECO:0000256" key="5">
    <source>
        <dbReference type="ARBA" id="ARBA00022989"/>
    </source>
</evidence>
<dbReference type="Pfam" id="PF00015">
    <property type="entry name" value="MCPsignal"/>
    <property type="match status" value="1"/>
</dbReference>
<keyword evidence="2" id="KW-1003">Cell membrane</keyword>
<organism evidence="11 13">
    <name type="scientific">Pseudomonas syringae pv. delphinii</name>
    <dbReference type="NCBI Taxonomy" id="192088"/>
    <lineage>
        <taxon>Bacteria</taxon>
        <taxon>Pseudomonadati</taxon>
        <taxon>Pseudomonadota</taxon>
        <taxon>Gammaproteobacteria</taxon>
        <taxon>Pseudomonadales</taxon>
        <taxon>Pseudomonadaceae</taxon>
        <taxon>Pseudomonas</taxon>
    </lineage>
</organism>
<sequence length="369" mass="40161">MTSVHLFLHRTCAMAAANGNSLKQNEMIEPERIVTLSREVESLANRGVSDIQMITRQTRLLAINALIEAAHAGKAGRGFAVVAEEVKNISEQISKIASGLTQDLQASVNELTELGQGMCFDVRGQRLADLSLNLIEIIDRNLYERTCDVRLWATDASLVDVLTTPTAQNRAHSSERLGVILDSYTVYLDIWVADMNGLVIASGRPDTFGKVIGANVTDAPWFKQAVRHSSGDQYFAGEVAVEPLLNGSQTCAFSAAVRRDAGKHLPVIGVIGIFFDWKNQSDSVIQGVRLSDEERARTRVMMVDADHKVIASSDAQSPLGQSIDVQINAGQATGYSTLPNNNIQGYSMTPGFETYPGMGWLGVIEQRLP</sequence>
<evidence type="ECO:0000256" key="1">
    <source>
        <dbReference type="ARBA" id="ARBA00004236"/>
    </source>
</evidence>
<comment type="caution">
    <text evidence="11">The sequence shown here is derived from an EMBL/GenBank/DDBJ whole genome shotgun (WGS) entry which is preliminary data.</text>
</comment>
<dbReference type="PROSITE" id="PS50111">
    <property type="entry name" value="CHEMOTAXIS_TRANSDUC_2"/>
    <property type="match status" value="1"/>
</dbReference>
<dbReference type="GO" id="GO:0006935">
    <property type="term" value="P:chemotaxis"/>
    <property type="evidence" value="ECO:0007669"/>
    <property type="project" value="InterPro"/>
</dbReference>
<keyword evidence="4" id="KW-0812">Transmembrane</keyword>
<dbReference type="GO" id="GO:0005886">
    <property type="term" value="C:plasma membrane"/>
    <property type="evidence" value="ECO:0007669"/>
    <property type="project" value="UniProtKB-SubCell"/>
</dbReference>
<dbReference type="InterPro" id="IPR004090">
    <property type="entry name" value="Chemotax_Me-accpt_rcpt"/>
</dbReference>
<comment type="subcellular location">
    <subcellularLocation>
        <location evidence="1">Cell membrane</location>
    </subcellularLocation>
</comment>
<dbReference type="GO" id="GO:0007165">
    <property type="term" value="P:signal transduction"/>
    <property type="evidence" value="ECO:0007669"/>
    <property type="project" value="UniProtKB-KW"/>
</dbReference>
<protein>
    <submittedName>
        <fullName evidence="11">Methyl-accepting chemotaxis protein</fullName>
    </submittedName>
</protein>
<evidence type="ECO:0000313" key="14">
    <source>
        <dbReference type="Proteomes" id="UP000269044"/>
    </source>
</evidence>
<comment type="similarity">
    <text evidence="8">Belongs to the methyl-accepting chemotaxis (MCP) protein family.</text>
</comment>
<dbReference type="GO" id="GO:0004888">
    <property type="term" value="F:transmembrane signaling receptor activity"/>
    <property type="evidence" value="ECO:0007669"/>
    <property type="project" value="InterPro"/>
</dbReference>
<dbReference type="AlphaFoldDB" id="A0A0P9Q3G8"/>
<keyword evidence="5" id="KW-1133">Transmembrane helix</keyword>
<evidence type="ECO:0000256" key="4">
    <source>
        <dbReference type="ARBA" id="ARBA00022692"/>
    </source>
</evidence>
<dbReference type="SUPFAM" id="SSF58104">
    <property type="entry name" value="Methyl-accepting chemotaxis protein (MCP) signaling domain"/>
    <property type="match status" value="1"/>
</dbReference>
<evidence type="ECO:0000256" key="6">
    <source>
        <dbReference type="ARBA" id="ARBA00023136"/>
    </source>
</evidence>
<evidence type="ECO:0000313" key="12">
    <source>
        <dbReference type="EMBL" id="RMQ17611.1"/>
    </source>
</evidence>
<keyword evidence="7 9" id="KW-0807">Transducer</keyword>
<dbReference type="PANTHER" id="PTHR32089:SF112">
    <property type="entry name" value="LYSOZYME-LIKE PROTEIN-RELATED"/>
    <property type="match status" value="1"/>
</dbReference>
<dbReference type="Gene3D" id="1.10.287.950">
    <property type="entry name" value="Methyl-accepting chemotaxis protein"/>
    <property type="match status" value="1"/>
</dbReference>
<gene>
    <name evidence="12" type="ORF">ALQ08_03683</name>
    <name evidence="11" type="ORF">ALQ28_100891</name>
</gene>
<dbReference type="InterPro" id="IPR004089">
    <property type="entry name" value="MCPsignal_dom"/>
</dbReference>
<dbReference type="EMBL" id="RBRA01000331">
    <property type="protein sequence ID" value="RMQ17611.1"/>
    <property type="molecule type" value="Genomic_DNA"/>
</dbReference>
<evidence type="ECO:0000256" key="8">
    <source>
        <dbReference type="ARBA" id="ARBA00029447"/>
    </source>
</evidence>
<keyword evidence="3" id="KW-0488">Methylation</keyword>
<proteinExistence type="inferred from homology"/>
<evidence type="ECO:0000256" key="7">
    <source>
        <dbReference type="ARBA" id="ARBA00023224"/>
    </source>
</evidence>
<evidence type="ECO:0000256" key="2">
    <source>
        <dbReference type="ARBA" id="ARBA00022475"/>
    </source>
</evidence>